<evidence type="ECO:0000256" key="4">
    <source>
        <dbReference type="PIRSR" id="PIRSR600898-1"/>
    </source>
</evidence>
<dbReference type="GO" id="GO:0020037">
    <property type="term" value="F:heme binding"/>
    <property type="evidence" value="ECO:0007669"/>
    <property type="project" value="InterPro"/>
</dbReference>
<dbReference type="Gene3D" id="1.20.58.480">
    <property type="match status" value="1"/>
</dbReference>
<dbReference type="GO" id="GO:0034354">
    <property type="term" value="P:'de novo' NAD+ biosynthetic process from L-tryptophan"/>
    <property type="evidence" value="ECO:0007669"/>
    <property type="project" value="TreeGrafter"/>
</dbReference>
<dbReference type="GO" id="GO:0046872">
    <property type="term" value="F:metal ion binding"/>
    <property type="evidence" value="ECO:0007669"/>
    <property type="project" value="UniProtKB-KW"/>
</dbReference>
<dbReference type="PANTHER" id="PTHR28657">
    <property type="entry name" value="INDOLEAMINE 2,3-DIOXYGENASE"/>
    <property type="match status" value="1"/>
</dbReference>
<keyword evidence="3 4" id="KW-0408">Iron</keyword>
<feature type="binding site" description="proximal binding residue" evidence="4">
    <location>
        <position position="95"/>
    </location>
    <ligand>
        <name>heme b</name>
        <dbReference type="ChEBI" id="CHEBI:60344"/>
    </ligand>
    <ligandPart>
        <name>Fe</name>
        <dbReference type="ChEBI" id="CHEBI:18248"/>
    </ligandPart>
</feature>
<evidence type="ECO:0000256" key="3">
    <source>
        <dbReference type="ARBA" id="ARBA00023004"/>
    </source>
</evidence>
<dbReference type="InterPro" id="IPR000898">
    <property type="entry name" value="Indolamine_dOase"/>
</dbReference>
<dbReference type="PANTHER" id="PTHR28657:SF5">
    <property type="entry name" value="INDOLEAMINE 2,3-DIOXYGENASE"/>
    <property type="match status" value="1"/>
</dbReference>
<dbReference type="GO" id="GO:0005737">
    <property type="term" value="C:cytoplasm"/>
    <property type="evidence" value="ECO:0007669"/>
    <property type="project" value="TreeGrafter"/>
</dbReference>
<evidence type="ECO:0000256" key="2">
    <source>
        <dbReference type="ARBA" id="ARBA00022723"/>
    </source>
</evidence>
<dbReference type="SUPFAM" id="SSF140959">
    <property type="entry name" value="Indolic compounds 2,3-dioxygenase-like"/>
    <property type="match status" value="1"/>
</dbReference>
<protein>
    <submittedName>
        <fullName evidence="5">Indoleamine 2,3-dioxygenase 1 (inferred by orthology to a zebrafish protein)</fullName>
    </submittedName>
</protein>
<sequence>LNKLSSGFEDRGAQPLNGGSAAQSSALHVFDAFLGVVHDGDEGDYLQTQWDYMPPEHRNFIKWVRKRAIQLIPTIQQAAEYQKTIETLKHFRCEHIKVVTSYIVVPSSANKPGVGTGGTSFMKLLKKIRDDCLSH</sequence>
<comment type="similarity">
    <text evidence="1">Belongs to the indoleamine 2,3-dioxygenase family.</text>
</comment>
<reference evidence="5" key="1">
    <citation type="submission" date="2017-02" db="UniProtKB">
        <authorList>
            <consortium name="WormBaseParasite"/>
        </authorList>
    </citation>
    <scope>IDENTIFICATION</scope>
</reference>
<evidence type="ECO:0000256" key="1">
    <source>
        <dbReference type="ARBA" id="ARBA00007119"/>
    </source>
</evidence>
<dbReference type="AlphaFoldDB" id="A0A0M3KIP8"/>
<dbReference type="Pfam" id="PF01231">
    <property type="entry name" value="IDO"/>
    <property type="match status" value="1"/>
</dbReference>
<organism evidence="5">
    <name type="scientific">Anisakis simplex</name>
    <name type="common">Herring worm</name>
    <dbReference type="NCBI Taxonomy" id="6269"/>
    <lineage>
        <taxon>Eukaryota</taxon>
        <taxon>Metazoa</taxon>
        <taxon>Ecdysozoa</taxon>
        <taxon>Nematoda</taxon>
        <taxon>Chromadorea</taxon>
        <taxon>Rhabditida</taxon>
        <taxon>Spirurina</taxon>
        <taxon>Ascaridomorpha</taxon>
        <taxon>Ascaridoidea</taxon>
        <taxon>Anisakidae</taxon>
        <taxon>Anisakis</taxon>
        <taxon>Anisakis simplex complex</taxon>
    </lineage>
</organism>
<dbReference type="GO" id="GO:0004833">
    <property type="term" value="F:L-tryptophan 2,3-dioxygenase activity"/>
    <property type="evidence" value="ECO:0007669"/>
    <property type="project" value="TreeGrafter"/>
</dbReference>
<keyword evidence="2 4" id="KW-0479">Metal-binding</keyword>
<proteinExistence type="inferred from homology"/>
<dbReference type="WBParaSite" id="ASIM_0002086701-mRNA-1">
    <property type="protein sequence ID" value="ASIM_0002086701-mRNA-1"/>
    <property type="gene ID" value="ASIM_0002086701"/>
</dbReference>
<dbReference type="GO" id="GO:0033754">
    <property type="term" value="F:indoleamine 2,3-dioxygenase activity"/>
    <property type="evidence" value="ECO:0007669"/>
    <property type="project" value="TreeGrafter"/>
</dbReference>
<name>A0A0M3KIP8_ANISI</name>
<dbReference type="GO" id="GO:0019441">
    <property type="term" value="P:L-tryptophan catabolic process to kynurenine"/>
    <property type="evidence" value="ECO:0007669"/>
    <property type="project" value="InterPro"/>
</dbReference>
<keyword evidence="4" id="KW-0349">Heme</keyword>
<accession>A0A0M3KIP8</accession>
<evidence type="ECO:0000313" key="5">
    <source>
        <dbReference type="WBParaSite" id="ASIM_0002086701-mRNA-1"/>
    </source>
</evidence>
<dbReference type="InterPro" id="IPR037217">
    <property type="entry name" value="Trp/Indoleamine_2_3_dOase-like"/>
</dbReference>